<dbReference type="PANTHER" id="PTHR41328">
    <property type="entry name" value="TERMINASE SMALL SUBUNIT-RELATED"/>
    <property type="match status" value="1"/>
</dbReference>
<dbReference type="Gene3D" id="1.10.10.1400">
    <property type="entry name" value="Terminase, small subunit, N-terminal DNA-binding domain, HTH motif"/>
    <property type="match status" value="1"/>
</dbReference>
<dbReference type="AlphaFoldDB" id="A0A1X7AF07"/>
<evidence type="ECO:0000313" key="4">
    <source>
        <dbReference type="Proteomes" id="UP000196573"/>
    </source>
</evidence>
<dbReference type="OrthoDB" id="8227562at2"/>
<evidence type="ECO:0000313" key="3">
    <source>
        <dbReference type="EMBL" id="SMA36348.1"/>
    </source>
</evidence>
<dbReference type="GO" id="GO:0051276">
    <property type="term" value="P:chromosome organization"/>
    <property type="evidence" value="ECO:0007669"/>
    <property type="project" value="InterPro"/>
</dbReference>
<proteinExistence type="predicted"/>
<protein>
    <submittedName>
        <fullName evidence="3">Terminase small subunit</fullName>
    </submittedName>
</protein>
<dbReference type="EMBL" id="FWPT01000001">
    <property type="protein sequence ID" value="SMA36348.1"/>
    <property type="molecule type" value="Genomic_DNA"/>
</dbReference>
<evidence type="ECO:0000256" key="2">
    <source>
        <dbReference type="ARBA" id="ARBA00023219"/>
    </source>
</evidence>
<dbReference type="Pfam" id="PF03592">
    <property type="entry name" value="Terminase_2"/>
    <property type="match status" value="1"/>
</dbReference>
<dbReference type="RefSeq" id="WP_087106763.1">
    <property type="nucleotide sequence ID" value="NZ_CBCSCN010000004.1"/>
</dbReference>
<dbReference type="PANTHER" id="PTHR41328:SF2">
    <property type="entry name" value="TERMINASE SMALL SUBUNIT"/>
    <property type="match status" value="1"/>
</dbReference>
<gene>
    <name evidence="3" type="ORF">EHSB41UT_00625</name>
</gene>
<sequence length="141" mass="15712">MNSRHQRFVNEYLLDQNATRAAIAAGYSEKTARSQGSRLLTNVDISQTITDQQAQINTELLITAQAKRERLWAIATFNSQTYVDQSGDVRMRDPRAATSAIAELNKMDGSYVQAGHESTYVTFIQDFGDGGEDDRLGTVFE</sequence>
<dbReference type="InterPro" id="IPR052404">
    <property type="entry name" value="SPP1-like_terminase"/>
</dbReference>
<organism evidence="3 4">
    <name type="scientific">Parendozoicomonas haliclonae</name>
    <dbReference type="NCBI Taxonomy" id="1960125"/>
    <lineage>
        <taxon>Bacteria</taxon>
        <taxon>Pseudomonadati</taxon>
        <taxon>Pseudomonadota</taxon>
        <taxon>Gammaproteobacteria</taxon>
        <taxon>Oceanospirillales</taxon>
        <taxon>Endozoicomonadaceae</taxon>
        <taxon>Parendozoicomonas</taxon>
    </lineage>
</organism>
<dbReference type="InterPro" id="IPR005335">
    <property type="entry name" value="Terminase_ssu"/>
</dbReference>
<accession>A0A1X7AF07</accession>
<reference evidence="3 4" key="1">
    <citation type="submission" date="2017-03" db="EMBL/GenBank/DDBJ databases">
        <authorList>
            <person name="Afonso C.L."/>
            <person name="Miller P.J."/>
            <person name="Scott M.A."/>
            <person name="Spackman E."/>
            <person name="Goraichik I."/>
            <person name="Dimitrov K.M."/>
            <person name="Suarez D.L."/>
            <person name="Swayne D.E."/>
        </authorList>
    </citation>
    <scope>NUCLEOTIDE SEQUENCE [LARGE SCALE GENOMIC DNA]</scope>
    <source>
        <strain evidence="3">SB41UT1</strain>
    </source>
</reference>
<dbReference type="Proteomes" id="UP000196573">
    <property type="component" value="Unassembled WGS sequence"/>
</dbReference>
<keyword evidence="2" id="KW-0231">Viral genome packaging</keyword>
<evidence type="ECO:0000256" key="1">
    <source>
        <dbReference type="ARBA" id="ARBA00022612"/>
    </source>
</evidence>
<name>A0A1X7AF07_9GAMM</name>
<keyword evidence="1" id="KW-1188">Viral release from host cell</keyword>
<dbReference type="InterPro" id="IPR038713">
    <property type="entry name" value="Terminase_Gp1_N_sf"/>
</dbReference>
<keyword evidence="4" id="KW-1185">Reference proteome</keyword>